<evidence type="ECO:0000256" key="1">
    <source>
        <dbReference type="SAM" id="SignalP"/>
    </source>
</evidence>
<dbReference type="InterPro" id="IPR010438">
    <property type="entry name" value="Lambda_Bor"/>
</dbReference>
<name>A0A1W2H378_9BACT</name>
<organism evidence="2 3">
    <name type="scientific">Aquiflexum balticum DSM 16537</name>
    <dbReference type="NCBI Taxonomy" id="758820"/>
    <lineage>
        <taxon>Bacteria</taxon>
        <taxon>Pseudomonadati</taxon>
        <taxon>Bacteroidota</taxon>
        <taxon>Cytophagia</taxon>
        <taxon>Cytophagales</taxon>
        <taxon>Cyclobacteriaceae</taxon>
        <taxon>Aquiflexum</taxon>
    </lineage>
</organism>
<keyword evidence="1" id="KW-0732">Signal</keyword>
<dbReference type="RefSeq" id="WP_084120179.1">
    <property type="nucleotide sequence ID" value="NZ_LT838813.1"/>
</dbReference>
<sequence>MKKNFVNLAFILTLAFLLPSCYSLTYSVGEGPQSGIEVKEKNHFFIYGLATGKTSDPTAMAGDATDYEVSISHTFVDGLISAVTFGIYNPTTTKITK</sequence>
<dbReference type="Proteomes" id="UP000192333">
    <property type="component" value="Chromosome I"/>
</dbReference>
<evidence type="ECO:0000313" key="3">
    <source>
        <dbReference type="Proteomes" id="UP000192333"/>
    </source>
</evidence>
<reference evidence="3" key="1">
    <citation type="submission" date="2017-04" db="EMBL/GenBank/DDBJ databases">
        <authorList>
            <person name="Varghese N."/>
            <person name="Submissions S."/>
        </authorList>
    </citation>
    <scope>NUCLEOTIDE SEQUENCE [LARGE SCALE GENOMIC DNA]</scope>
    <source>
        <strain evidence="3">DSM 16537</strain>
    </source>
</reference>
<protein>
    <submittedName>
        <fullName evidence="2">Bor protein</fullName>
    </submittedName>
</protein>
<accession>A0A1W2H378</accession>
<keyword evidence="3" id="KW-1185">Reference proteome</keyword>
<dbReference type="EMBL" id="LT838813">
    <property type="protein sequence ID" value="SMD43397.1"/>
    <property type="molecule type" value="Genomic_DNA"/>
</dbReference>
<proteinExistence type="predicted"/>
<gene>
    <name evidence="2" type="ORF">SAMN00777080_1989</name>
</gene>
<feature type="signal peptide" evidence="1">
    <location>
        <begin position="1"/>
        <end position="25"/>
    </location>
</feature>
<evidence type="ECO:0000313" key="2">
    <source>
        <dbReference type="EMBL" id="SMD43397.1"/>
    </source>
</evidence>
<dbReference type="OrthoDB" id="1453440at2"/>
<dbReference type="AlphaFoldDB" id="A0A1W2H378"/>
<feature type="chain" id="PRO_5012370944" evidence="1">
    <location>
        <begin position="26"/>
        <end position="97"/>
    </location>
</feature>
<dbReference type="Pfam" id="PF06291">
    <property type="entry name" value="Lambda_Bor"/>
    <property type="match status" value="1"/>
</dbReference>